<dbReference type="AlphaFoldDB" id="A0A9P7DKH2"/>
<feature type="compositionally biased region" description="Polar residues" evidence="1">
    <location>
        <begin position="296"/>
        <end position="309"/>
    </location>
</feature>
<feature type="compositionally biased region" description="Polar residues" evidence="1">
    <location>
        <begin position="259"/>
        <end position="278"/>
    </location>
</feature>
<evidence type="ECO:0000256" key="1">
    <source>
        <dbReference type="SAM" id="MobiDB-lite"/>
    </source>
</evidence>
<gene>
    <name evidence="2" type="ORF">HD556DRAFT_1306745</name>
</gene>
<keyword evidence="3" id="KW-1185">Reference proteome</keyword>
<proteinExistence type="predicted"/>
<name>A0A9P7DKH2_9AGAM</name>
<dbReference type="Proteomes" id="UP000719766">
    <property type="component" value="Unassembled WGS sequence"/>
</dbReference>
<comment type="caution">
    <text evidence="2">The sequence shown here is derived from an EMBL/GenBank/DDBJ whole genome shotgun (WGS) entry which is preliminary data.</text>
</comment>
<evidence type="ECO:0000313" key="2">
    <source>
        <dbReference type="EMBL" id="KAG1797048.1"/>
    </source>
</evidence>
<feature type="compositionally biased region" description="Basic and acidic residues" evidence="1">
    <location>
        <begin position="279"/>
        <end position="293"/>
    </location>
</feature>
<reference evidence="2" key="1">
    <citation type="journal article" date="2020" name="New Phytol.">
        <title>Comparative genomics reveals dynamic genome evolution in host specialist ectomycorrhizal fungi.</title>
        <authorList>
            <person name="Lofgren L.A."/>
            <person name="Nguyen N.H."/>
            <person name="Vilgalys R."/>
            <person name="Ruytinx J."/>
            <person name="Liao H.L."/>
            <person name="Branco S."/>
            <person name="Kuo A."/>
            <person name="LaButti K."/>
            <person name="Lipzen A."/>
            <person name="Andreopoulos W."/>
            <person name="Pangilinan J."/>
            <person name="Riley R."/>
            <person name="Hundley H."/>
            <person name="Na H."/>
            <person name="Barry K."/>
            <person name="Grigoriev I.V."/>
            <person name="Stajich J.E."/>
            <person name="Kennedy P.G."/>
        </authorList>
    </citation>
    <scope>NUCLEOTIDE SEQUENCE</scope>
    <source>
        <strain evidence="2">S12</strain>
    </source>
</reference>
<dbReference type="RefSeq" id="XP_041162319.1">
    <property type="nucleotide sequence ID" value="XM_041299953.1"/>
</dbReference>
<dbReference type="EMBL" id="JABBWE010000017">
    <property type="protein sequence ID" value="KAG1797048.1"/>
    <property type="molecule type" value="Genomic_DNA"/>
</dbReference>
<sequence>MSETIFPVAVRLQGLLCQFCIDRFGNWTGHENEVLRAVQHVTLSSGGHKNMWDSTISSINLAGEYVSRRLHIPMQGMVYDKDLYLQRHAFIKRSELLKMKEQILKVTEDPEDKYFCIQECWIPQDPLRVAQLTETGKVVPMNAVLLTEGDLVDVGAKIDFVIHRDRHAQTTLKCFLTCTYIMCIISTDEIEKMNLETLKIERFYLLLTATNIFLTMTKSKIDAHTENKTATEGRLSKHTRLTSTATESADNIGLDGPRTSENIESMTDGSGSKTTVDTSFRETSQEKTKEDRIVASGSSTSPLKQSNKGAQPALTVRSVVPNPTKQLIDEEEVDEFDDTLLTRLHKLLEYTNSKANIYALGRLLPTATWGQYKPVNDHSKVLCDPATGDPITIWVVRCITKMWFMKFSNPENQASLTIMPLSKTLAQQSAHLLAKFSSPVLNFTQQTSTIIRAIKWQNAKTSDGTSEPILFDAVYDARQEGLLKSYSERPLWNLTDLKPGDLVLLETKMTHYSKKQEDNKWHSRAQYEMIAISLLDIAEVPEETPQGAMQIDGLAI</sequence>
<protein>
    <submittedName>
        <fullName evidence="2">Uncharacterized protein</fullName>
    </submittedName>
</protein>
<organism evidence="2 3">
    <name type="scientific">Suillus plorans</name>
    <dbReference type="NCBI Taxonomy" id="116603"/>
    <lineage>
        <taxon>Eukaryota</taxon>
        <taxon>Fungi</taxon>
        <taxon>Dikarya</taxon>
        <taxon>Basidiomycota</taxon>
        <taxon>Agaricomycotina</taxon>
        <taxon>Agaricomycetes</taxon>
        <taxon>Agaricomycetidae</taxon>
        <taxon>Boletales</taxon>
        <taxon>Suillineae</taxon>
        <taxon>Suillaceae</taxon>
        <taxon>Suillus</taxon>
    </lineage>
</organism>
<evidence type="ECO:0000313" key="3">
    <source>
        <dbReference type="Proteomes" id="UP000719766"/>
    </source>
</evidence>
<feature type="compositionally biased region" description="Basic and acidic residues" evidence="1">
    <location>
        <begin position="225"/>
        <end position="235"/>
    </location>
</feature>
<accession>A0A9P7DKH2</accession>
<feature type="region of interest" description="Disordered" evidence="1">
    <location>
        <begin position="225"/>
        <end position="312"/>
    </location>
</feature>
<dbReference type="OrthoDB" id="3066210at2759"/>
<dbReference type="GeneID" id="64593717"/>